<dbReference type="GO" id="GO:0003755">
    <property type="term" value="F:peptidyl-prolyl cis-trans isomerase activity"/>
    <property type="evidence" value="ECO:0007669"/>
    <property type="project" value="InterPro"/>
</dbReference>
<sequence length="198" mass="22528">LLYVAGVRAGVNKDVAIVTRVEDYQKKLIGQTYLEMVLRSRVGVSTDEIKDFYDEQKETFKRRHGEALINNFNVDNKKDANKIRVFLEKGAGNKKRNDLFEKYGVTAISVEEDQLRPAINKAVFGGRKSNYIGPIKSGGSYSVIEVIKRFPKGTYRSLDDVYDHIYLVIQKRKAVIQSATIIDSLRQEYLFELNVGGL</sequence>
<evidence type="ECO:0000259" key="1">
    <source>
        <dbReference type="Pfam" id="PF13145"/>
    </source>
</evidence>
<protein>
    <recommendedName>
        <fullName evidence="1">PpiC domain-containing protein</fullName>
    </recommendedName>
</protein>
<reference evidence="2" key="1">
    <citation type="submission" date="2018-05" db="EMBL/GenBank/DDBJ databases">
        <authorList>
            <person name="Lanie J.A."/>
            <person name="Ng W.-L."/>
            <person name="Kazmierczak K.M."/>
            <person name="Andrzejewski T.M."/>
            <person name="Davidsen T.M."/>
            <person name="Wayne K.J."/>
            <person name="Tettelin H."/>
            <person name="Glass J.I."/>
            <person name="Rusch D."/>
            <person name="Podicherti R."/>
            <person name="Tsui H.-C.T."/>
            <person name="Winkler M.E."/>
        </authorList>
    </citation>
    <scope>NUCLEOTIDE SEQUENCE</scope>
</reference>
<evidence type="ECO:0000313" key="2">
    <source>
        <dbReference type="EMBL" id="SVD94530.1"/>
    </source>
</evidence>
<dbReference type="AlphaFoldDB" id="A0A382ZGW2"/>
<feature type="non-terminal residue" evidence="2">
    <location>
        <position position="1"/>
    </location>
</feature>
<dbReference type="EMBL" id="UINC01183665">
    <property type="protein sequence ID" value="SVD94530.1"/>
    <property type="molecule type" value="Genomic_DNA"/>
</dbReference>
<dbReference type="InterPro" id="IPR000297">
    <property type="entry name" value="PPIase_PpiC"/>
</dbReference>
<name>A0A382ZGW2_9ZZZZ</name>
<accession>A0A382ZGW2</accession>
<proteinExistence type="predicted"/>
<organism evidence="2">
    <name type="scientific">marine metagenome</name>
    <dbReference type="NCBI Taxonomy" id="408172"/>
    <lineage>
        <taxon>unclassified sequences</taxon>
        <taxon>metagenomes</taxon>
        <taxon>ecological metagenomes</taxon>
    </lineage>
</organism>
<dbReference type="Pfam" id="PF13145">
    <property type="entry name" value="Rotamase_2"/>
    <property type="match status" value="1"/>
</dbReference>
<gene>
    <name evidence="2" type="ORF">METZ01_LOCUS447384</name>
</gene>
<feature type="domain" description="PpiC" evidence="1">
    <location>
        <begin position="44"/>
        <end position="162"/>
    </location>
</feature>